<feature type="transmembrane region" description="Helical" evidence="8">
    <location>
        <begin position="204"/>
        <end position="221"/>
    </location>
</feature>
<gene>
    <name evidence="10" type="ORF">BB934_33665</name>
</gene>
<dbReference type="GO" id="GO:0001508">
    <property type="term" value="P:action potential"/>
    <property type="evidence" value="ECO:0007669"/>
    <property type="project" value="TreeGrafter"/>
</dbReference>
<dbReference type="KEGG" id="moc:BB934_33665"/>
<evidence type="ECO:0000256" key="5">
    <source>
        <dbReference type="ARBA" id="ARBA00023065"/>
    </source>
</evidence>
<feature type="transmembrane region" description="Helical" evidence="8">
    <location>
        <begin position="89"/>
        <end position="115"/>
    </location>
</feature>
<name>A0A1B2ET35_9HYPH</name>
<dbReference type="InterPro" id="IPR028325">
    <property type="entry name" value="VG_K_chnl"/>
</dbReference>
<keyword evidence="7" id="KW-0407">Ion channel</keyword>
<keyword evidence="10" id="KW-0614">Plasmid</keyword>
<evidence type="ECO:0000256" key="6">
    <source>
        <dbReference type="ARBA" id="ARBA00023136"/>
    </source>
</evidence>
<dbReference type="GO" id="GO:0005249">
    <property type="term" value="F:voltage-gated potassium channel activity"/>
    <property type="evidence" value="ECO:0007669"/>
    <property type="project" value="InterPro"/>
</dbReference>
<evidence type="ECO:0000256" key="3">
    <source>
        <dbReference type="ARBA" id="ARBA00022692"/>
    </source>
</evidence>
<dbReference type="Pfam" id="PF07885">
    <property type="entry name" value="Ion_trans_2"/>
    <property type="match status" value="1"/>
</dbReference>
<dbReference type="Gene3D" id="1.20.120.350">
    <property type="entry name" value="Voltage-gated potassium channels. Chain C"/>
    <property type="match status" value="1"/>
</dbReference>
<sequence length="264" mass="29115">MQARSSTLGRLRVQLRRLFYGHRPAAVAFQAGLLAIDLAAITYFVATTFVADATWLRVVDLLLGVLLGLEFLGRMLAHRHPMAYLDNGAALVDLVVIASLFVSALGVNLGFLRILRTVRLVRSYNVLGQLKRRFAAVRRNEEVIHAALNLAVFVFMISALVYVSQREINPKIEDYIDALYFTMATLSTTGFGDVTLMGSTSGEVLSILMMLVGITLFLRLAQAVFRPGGKVLFPCPQCGLQRHELDAVHCKACGHVLNIPNENE</sequence>
<evidence type="ECO:0000256" key="8">
    <source>
        <dbReference type="SAM" id="Phobius"/>
    </source>
</evidence>
<feature type="transmembrane region" description="Helical" evidence="8">
    <location>
        <begin position="25"/>
        <end position="46"/>
    </location>
</feature>
<keyword evidence="6 8" id="KW-0472">Membrane</keyword>
<keyword evidence="3 8" id="KW-0812">Transmembrane</keyword>
<comment type="subcellular location">
    <subcellularLocation>
        <location evidence="1">Membrane</location>
        <topology evidence="1">Multi-pass membrane protein</topology>
    </subcellularLocation>
</comment>
<evidence type="ECO:0000259" key="9">
    <source>
        <dbReference type="Pfam" id="PF07885"/>
    </source>
</evidence>
<evidence type="ECO:0000256" key="1">
    <source>
        <dbReference type="ARBA" id="ARBA00004141"/>
    </source>
</evidence>
<dbReference type="EMBL" id="CP016617">
    <property type="protein sequence ID" value="ANY83138.1"/>
    <property type="molecule type" value="Genomic_DNA"/>
</dbReference>
<feature type="transmembrane region" description="Helical" evidence="8">
    <location>
        <begin position="58"/>
        <end position="77"/>
    </location>
</feature>
<reference evidence="10" key="1">
    <citation type="submission" date="2016-07" db="EMBL/GenBank/DDBJ databases">
        <title>Microvirga ossetica sp. nov. a new species of rhizobia isolated from root nodules of the legume species Vicia alpestris Steven originated from North Ossetia region in the Caucasus.</title>
        <authorList>
            <person name="Safronova V.I."/>
            <person name="Kuznetsova I.G."/>
            <person name="Sazanova A.L."/>
            <person name="Belimov A."/>
            <person name="Andronov E."/>
            <person name="Osledkin Y.S."/>
            <person name="Onishchuk O.P."/>
            <person name="Kurchak O.N."/>
            <person name="Shaposhnikov A.I."/>
            <person name="Willems A."/>
            <person name="Tikhonovich I.A."/>
        </authorList>
    </citation>
    <scope>NUCLEOTIDE SEQUENCE [LARGE SCALE GENOMIC DNA]</scope>
    <source>
        <strain evidence="10">V5/3M</strain>
        <plasmid evidence="10">unnamed1</plasmid>
    </source>
</reference>
<dbReference type="PANTHER" id="PTHR11537">
    <property type="entry name" value="VOLTAGE-GATED POTASSIUM CHANNEL"/>
    <property type="match status" value="1"/>
</dbReference>
<evidence type="ECO:0000256" key="7">
    <source>
        <dbReference type="ARBA" id="ARBA00023303"/>
    </source>
</evidence>
<geneLocation type="plasmid" evidence="10">
    <name>unnamed1</name>
</geneLocation>
<keyword evidence="2" id="KW-0813">Transport</keyword>
<dbReference type="SUPFAM" id="SSF81324">
    <property type="entry name" value="Voltage-gated potassium channels"/>
    <property type="match status" value="1"/>
</dbReference>
<dbReference type="InterPro" id="IPR013099">
    <property type="entry name" value="K_chnl_dom"/>
</dbReference>
<feature type="transmembrane region" description="Helical" evidence="8">
    <location>
        <begin position="143"/>
        <end position="163"/>
    </location>
</feature>
<dbReference type="GO" id="GO:0008076">
    <property type="term" value="C:voltage-gated potassium channel complex"/>
    <property type="evidence" value="ECO:0007669"/>
    <property type="project" value="InterPro"/>
</dbReference>
<dbReference type="OrthoDB" id="9799090at2"/>
<feature type="domain" description="Potassium channel" evidence="9">
    <location>
        <begin position="152"/>
        <end position="224"/>
    </location>
</feature>
<dbReference type="InterPro" id="IPR027359">
    <property type="entry name" value="Volt_channel_dom_sf"/>
</dbReference>
<accession>A0A1B2ET35</accession>
<dbReference type="Gene3D" id="1.10.287.70">
    <property type="match status" value="1"/>
</dbReference>
<evidence type="ECO:0000256" key="2">
    <source>
        <dbReference type="ARBA" id="ARBA00022448"/>
    </source>
</evidence>
<keyword evidence="5" id="KW-0406">Ion transport</keyword>
<dbReference type="AlphaFoldDB" id="A0A1B2ET35"/>
<evidence type="ECO:0000313" key="10">
    <source>
        <dbReference type="EMBL" id="ANY83138.1"/>
    </source>
</evidence>
<dbReference type="PANTHER" id="PTHR11537:SF254">
    <property type="entry name" value="POTASSIUM VOLTAGE-GATED CHANNEL PROTEIN SHAB"/>
    <property type="match status" value="1"/>
</dbReference>
<organism evidence="10">
    <name type="scientific">Microvirga ossetica</name>
    <dbReference type="NCBI Taxonomy" id="1882682"/>
    <lineage>
        <taxon>Bacteria</taxon>
        <taxon>Pseudomonadati</taxon>
        <taxon>Pseudomonadota</taxon>
        <taxon>Alphaproteobacteria</taxon>
        <taxon>Hyphomicrobiales</taxon>
        <taxon>Methylobacteriaceae</taxon>
        <taxon>Microvirga</taxon>
    </lineage>
</organism>
<keyword evidence="4 8" id="KW-1133">Transmembrane helix</keyword>
<proteinExistence type="predicted"/>
<protein>
    <recommendedName>
        <fullName evidence="9">Potassium channel domain-containing protein</fullName>
    </recommendedName>
</protein>
<evidence type="ECO:0000256" key="4">
    <source>
        <dbReference type="ARBA" id="ARBA00022989"/>
    </source>
</evidence>